<comment type="subcellular location">
    <subcellularLocation>
        <location evidence="1">Cell membrane</location>
        <topology evidence="1">Multi-pass membrane protein</topology>
    </subcellularLocation>
</comment>
<dbReference type="EMBL" id="JABBJF010000004">
    <property type="protein sequence ID" value="MBC1185516.1"/>
    <property type="molecule type" value="Genomic_DNA"/>
</dbReference>
<keyword evidence="6 7" id="KW-0472">Membrane</keyword>
<comment type="caution">
    <text evidence="9">The sequence shown here is derived from an EMBL/GenBank/DDBJ whole genome shotgun (WGS) entry which is preliminary data.</text>
</comment>
<evidence type="ECO:0000259" key="8">
    <source>
        <dbReference type="Pfam" id="PF02687"/>
    </source>
</evidence>
<evidence type="ECO:0000256" key="7">
    <source>
        <dbReference type="SAM" id="Phobius"/>
    </source>
</evidence>
<organism evidence="9 10">
    <name type="scientific">Kluyvera sichuanensis</name>
    <dbReference type="NCBI Taxonomy" id="2725494"/>
    <lineage>
        <taxon>Bacteria</taxon>
        <taxon>Pseudomonadati</taxon>
        <taxon>Pseudomonadota</taxon>
        <taxon>Gammaproteobacteria</taxon>
        <taxon>Enterobacterales</taxon>
        <taxon>Enterobacteriaceae</taxon>
        <taxon>Kluyvera</taxon>
    </lineage>
</organism>
<dbReference type="InterPro" id="IPR051447">
    <property type="entry name" value="Lipoprotein-release_system"/>
</dbReference>
<evidence type="ECO:0000256" key="6">
    <source>
        <dbReference type="ARBA" id="ARBA00023136"/>
    </source>
</evidence>
<dbReference type="Proteomes" id="UP000607331">
    <property type="component" value="Unassembled WGS sequence"/>
</dbReference>
<evidence type="ECO:0000256" key="3">
    <source>
        <dbReference type="ARBA" id="ARBA00022475"/>
    </source>
</evidence>
<evidence type="ECO:0000256" key="4">
    <source>
        <dbReference type="ARBA" id="ARBA00022692"/>
    </source>
</evidence>
<name>A0ABR6RQW7_9ENTR</name>
<sequence length="411" mass="45173">MSREEPTLSFNRAGLLGRLAMQDLWHDRIISFCIISSLVAVIAPLLLLFGLRFGIVNQLQEELTRDPRNLEIRMLSSGSYDQRWIENLQQRPDVGFAIGQTRSLNTLADLQTDSTHFIENAEVIPTDEGDPLLGTLTLRQESDVVITQEAARKLAVTVGSTVTLRVSRILDDRAESGRKSVTVVGILPGTYFNRAAIFTRTPLLLALEHFRDGYSVAELGNTRGATLTNKLPRYARARLYARDIDQVASLERDLRAQRIETSSRLADIENVKSINRVLGIIFNTIAATALVGCIASLVGSFIANVDRKRKHIAVLRLLGFTRSAVGIYVIIQGCMLSILAYVGGFAIYFLASQVFNRALAGSQATGQMLCKITPLHALIALLLTLVVATLVASIGAYRAINIEPAQSLREI</sequence>
<gene>
    <name evidence="9" type="ORF">HII27_07260</name>
</gene>
<feature type="transmembrane region" description="Helical" evidence="7">
    <location>
        <begin position="372"/>
        <end position="397"/>
    </location>
</feature>
<reference evidence="9 10" key="1">
    <citation type="submission" date="2020-04" db="EMBL/GenBank/DDBJ databases">
        <title>The draft genome of Kluyvera sichuanensis strain SCKS090646.</title>
        <authorList>
            <person name="Wei L."/>
            <person name="Liu L."/>
            <person name="Feng Y."/>
            <person name="Zong Z."/>
        </authorList>
    </citation>
    <scope>NUCLEOTIDE SEQUENCE [LARGE SCALE GENOMIC DNA]</scope>
    <source>
        <strain evidence="9 10">090646</strain>
    </source>
</reference>
<evidence type="ECO:0000313" key="10">
    <source>
        <dbReference type="Proteomes" id="UP000607331"/>
    </source>
</evidence>
<keyword evidence="10" id="KW-1185">Reference proteome</keyword>
<feature type="domain" description="ABC3 transporter permease C-terminal" evidence="8">
    <location>
        <begin position="284"/>
        <end position="404"/>
    </location>
</feature>
<evidence type="ECO:0000256" key="5">
    <source>
        <dbReference type="ARBA" id="ARBA00022989"/>
    </source>
</evidence>
<dbReference type="RefSeq" id="WP_410794999.1">
    <property type="nucleotide sequence ID" value="NZ_JAERPQ010000020.1"/>
</dbReference>
<accession>A0ABR6RQW7</accession>
<keyword evidence="4 7" id="KW-0812">Transmembrane</keyword>
<feature type="transmembrane region" description="Helical" evidence="7">
    <location>
        <begin position="280"/>
        <end position="305"/>
    </location>
</feature>
<feature type="transmembrane region" description="Helical" evidence="7">
    <location>
        <begin position="325"/>
        <end position="351"/>
    </location>
</feature>
<dbReference type="PANTHER" id="PTHR30489:SF0">
    <property type="entry name" value="LIPOPROTEIN-RELEASING SYSTEM TRANSMEMBRANE PROTEIN LOLE"/>
    <property type="match status" value="1"/>
</dbReference>
<dbReference type="Pfam" id="PF02687">
    <property type="entry name" value="FtsX"/>
    <property type="match status" value="1"/>
</dbReference>
<proteinExistence type="inferred from homology"/>
<protein>
    <submittedName>
        <fullName evidence="9">FtsX-like permease family protein</fullName>
    </submittedName>
</protein>
<evidence type="ECO:0000256" key="2">
    <source>
        <dbReference type="ARBA" id="ARBA00005236"/>
    </source>
</evidence>
<evidence type="ECO:0000256" key="1">
    <source>
        <dbReference type="ARBA" id="ARBA00004651"/>
    </source>
</evidence>
<dbReference type="InterPro" id="IPR003838">
    <property type="entry name" value="ABC3_permease_C"/>
</dbReference>
<comment type="similarity">
    <text evidence="2">Belongs to the ABC-4 integral membrane protein family. LolC/E subfamily.</text>
</comment>
<keyword evidence="5 7" id="KW-1133">Transmembrane helix</keyword>
<dbReference type="PANTHER" id="PTHR30489">
    <property type="entry name" value="LIPOPROTEIN-RELEASING SYSTEM TRANSMEMBRANE PROTEIN LOLE"/>
    <property type="match status" value="1"/>
</dbReference>
<evidence type="ECO:0000313" key="9">
    <source>
        <dbReference type="EMBL" id="MBC1185516.1"/>
    </source>
</evidence>
<feature type="transmembrane region" description="Helical" evidence="7">
    <location>
        <begin position="29"/>
        <end position="51"/>
    </location>
</feature>
<keyword evidence="3" id="KW-1003">Cell membrane</keyword>